<keyword evidence="7 10" id="KW-0067">ATP-binding</keyword>
<keyword evidence="12" id="KW-1185">Reference proteome</keyword>
<dbReference type="Proteomes" id="UP000663828">
    <property type="component" value="Unassembled WGS sequence"/>
</dbReference>
<evidence type="ECO:0000256" key="3">
    <source>
        <dbReference type="ARBA" id="ARBA00012220"/>
    </source>
</evidence>
<keyword evidence="6 10" id="KW-0547">Nucleotide-binding</keyword>
<dbReference type="GO" id="GO:0004357">
    <property type="term" value="F:glutamate-cysteine ligase activity"/>
    <property type="evidence" value="ECO:0007669"/>
    <property type="project" value="UniProtKB-UniRule"/>
</dbReference>
<comment type="pathway">
    <text evidence="1 10">Sulfur metabolism; glutathione biosynthesis; glutathione from L-cysteine and L-glutamate: step 1/2.</text>
</comment>
<evidence type="ECO:0000256" key="2">
    <source>
        <dbReference type="ARBA" id="ARBA00008100"/>
    </source>
</evidence>
<protein>
    <recommendedName>
        <fullName evidence="3 10">Glutamate--cysteine ligase</fullName>
        <ecNumber evidence="3 10">6.3.2.2</ecNumber>
    </recommendedName>
    <alternativeName>
        <fullName evidence="9 10">Gamma-ECS</fullName>
    </alternativeName>
    <alternativeName>
        <fullName evidence="8 10">Gamma-glutamylcysteine synthetase</fullName>
    </alternativeName>
</protein>
<dbReference type="SUPFAM" id="SSF55931">
    <property type="entry name" value="Glutamine synthetase/guanido kinase"/>
    <property type="match status" value="1"/>
</dbReference>
<dbReference type="PANTHER" id="PTHR11164:SF0">
    <property type="entry name" value="GLUTAMATE--CYSTEINE LIGASE CATALYTIC SUBUNIT"/>
    <property type="match status" value="1"/>
</dbReference>
<evidence type="ECO:0000256" key="9">
    <source>
        <dbReference type="ARBA" id="ARBA00032122"/>
    </source>
</evidence>
<evidence type="ECO:0000256" key="1">
    <source>
        <dbReference type="ARBA" id="ARBA00005006"/>
    </source>
</evidence>
<dbReference type="GO" id="GO:0006750">
    <property type="term" value="P:glutathione biosynthetic process"/>
    <property type="evidence" value="ECO:0007669"/>
    <property type="project" value="UniProtKB-UniRule"/>
</dbReference>
<dbReference type="PANTHER" id="PTHR11164">
    <property type="entry name" value="GLUTAMATE CYSTEINE LIGASE"/>
    <property type="match status" value="1"/>
</dbReference>
<dbReference type="InterPro" id="IPR014746">
    <property type="entry name" value="Gln_synth/guanido_kin_cat_dom"/>
</dbReference>
<evidence type="ECO:0000256" key="8">
    <source>
        <dbReference type="ARBA" id="ARBA00030585"/>
    </source>
</evidence>
<dbReference type="FunFam" id="1.10.8.960:FF:000001">
    <property type="entry name" value="Glutamate--cysteine ligase catalytic subunit"/>
    <property type="match status" value="1"/>
</dbReference>
<dbReference type="EMBL" id="CAJNOR010001858">
    <property type="protein sequence ID" value="CAF1210709.1"/>
    <property type="molecule type" value="Genomic_DNA"/>
</dbReference>
<dbReference type="GO" id="GO:0005524">
    <property type="term" value="F:ATP binding"/>
    <property type="evidence" value="ECO:0007669"/>
    <property type="project" value="UniProtKB-UniRule"/>
</dbReference>
<name>A0A814X357_ADIRI</name>
<dbReference type="Gene3D" id="3.30.590.50">
    <property type="match status" value="2"/>
</dbReference>
<organism evidence="11 12">
    <name type="scientific">Adineta ricciae</name>
    <name type="common">Rotifer</name>
    <dbReference type="NCBI Taxonomy" id="249248"/>
    <lineage>
        <taxon>Eukaryota</taxon>
        <taxon>Metazoa</taxon>
        <taxon>Spiralia</taxon>
        <taxon>Gnathifera</taxon>
        <taxon>Rotifera</taxon>
        <taxon>Eurotatoria</taxon>
        <taxon>Bdelloidea</taxon>
        <taxon>Adinetida</taxon>
        <taxon>Adinetidae</taxon>
        <taxon>Adineta</taxon>
    </lineage>
</organism>
<dbReference type="Pfam" id="PF03074">
    <property type="entry name" value="GCS"/>
    <property type="match status" value="1"/>
</dbReference>
<comment type="catalytic activity">
    <reaction evidence="10">
        <text>L-cysteine + L-glutamate + ATP = gamma-L-glutamyl-L-cysteine + ADP + phosphate + H(+)</text>
        <dbReference type="Rhea" id="RHEA:13285"/>
        <dbReference type="ChEBI" id="CHEBI:15378"/>
        <dbReference type="ChEBI" id="CHEBI:29985"/>
        <dbReference type="ChEBI" id="CHEBI:30616"/>
        <dbReference type="ChEBI" id="CHEBI:35235"/>
        <dbReference type="ChEBI" id="CHEBI:43474"/>
        <dbReference type="ChEBI" id="CHEBI:58173"/>
        <dbReference type="ChEBI" id="CHEBI:456216"/>
        <dbReference type="EC" id="6.3.2.2"/>
    </reaction>
</comment>
<dbReference type="UniPathway" id="UPA00142">
    <property type="reaction ID" value="UER00209"/>
</dbReference>
<sequence>MGVLSEGTALSWNEIASVSDVYRSYALDQLIRVFEKYKDQKGDSFQWGDELEFALVRFDHSNKRVQLLLAGHEVLPPLKEMNETVEDGIHRIAWHPEACNYMVEGVPSEPYGYVSSYLNTVEANMALRRNQVQQILSKKSDCEFVLNLATFPRYGHGQYIHPPEENGSEQSFYYPEILISPAHPRMKSVMVNINERRNLPAPVAIPIFRDSSTPKPFQDSPWKDKIDIQDDHIYLDGCLAGWGCCCLQVTFKAQSLSECLQVYDQLLPLTAIMLALSNACPIWRGYLTEMDSRYEAVFQAGDDRTPEERQRPTLNSRCAPTPFYLCDEHNHLNDVKLDFKWTEFFYKIGMSPTLAHHFGHLFIRDPLVVIKENLYPTDDTTSYHFENLNSTVWHSLRFKPPPLDDGKMGWRVEFRPMDIQITDFENASLTVFMALLTRVILTFELDLTIPISQVNENITRAHHRDSVRQEKFHFRIADKISLLSINEIINGIGDFPGLVPLVQKYLNAMEDITSDTRLTIEQYLALISKRAAGTLLTDASWIRQFVTTHPSYKQDSVVTDEIQHDLIWKIQQIANGHETCPLLIQPRMKTHTNLRPE</sequence>
<dbReference type="InterPro" id="IPR004308">
    <property type="entry name" value="GCS"/>
</dbReference>
<evidence type="ECO:0000313" key="11">
    <source>
        <dbReference type="EMBL" id="CAF1210709.1"/>
    </source>
</evidence>
<keyword evidence="5 10" id="KW-0317">Glutathione biosynthesis</keyword>
<reference evidence="11" key="1">
    <citation type="submission" date="2021-02" db="EMBL/GenBank/DDBJ databases">
        <authorList>
            <person name="Nowell W R."/>
        </authorList>
    </citation>
    <scope>NUCLEOTIDE SEQUENCE</scope>
</reference>
<keyword evidence="4 10" id="KW-0436">Ligase</keyword>
<evidence type="ECO:0000256" key="4">
    <source>
        <dbReference type="ARBA" id="ARBA00022598"/>
    </source>
</evidence>
<accession>A0A814X357</accession>
<dbReference type="EC" id="6.3.2.2" evidence="3 10"/>
<comment type="similarity">
    <text evidence="2 10">Belongs to the glutamate--cysteine ligase type 3 family.</text>
</comment>
<dbReference type="AlphaFoldDB" id="A0A814X357"/>
<comment type="caution">
    <text evidence="11">The sequence shown here is derived from an EMBL/GenBank/DDBJ whole genome shotgun (WGS) entry which is preliminary data.</text>
</comment>
<evidence type="ECO:0000313" key="12">
    <source>
        <dbReference type="Proteomes" id="UP000663828"/>
    </source>
</evidence>
<dbReference type="Gene3D" id="1.10.8.960">
    <property type="match status" value="1"/>
</dbReference>
<dbReference type="GO" id="GO:0017109">
    <property type="term" value="C:glutamate-cysteine ligase complex"/>
    <property type="evidence" value="ECO:0007669"/>
    <property type="project" value="TreeGrafter"/>
</dbReference>
<evidence type="ECO:0000256" key="7">
    <source>
        <dbReference type="ARBA" id="ARBA00022840"/>
    </source>
</evidence>
<evidence type="ECO:0000256" key="5">
    <source>
        <dbReference type="ARBA" id="ARBA00022684"/>
    </source>
</evidence>
<evidence type="ECO:0000256" key="10">
    <source>
        <dbReference type="RuleBase" id="RU367135"/>
    </source>
</evidence>
<gene>
    <name evidence="11" type="ORF">XAT740_LOCUS24177</name>
</gene>
<proteinExistence type="inferred from homology"/>
<evidence type="ECO:0000256" key="6">
    <source>
        <dbReference type="ARBA" id="ARBA00022741"/>
    </source>
</evidence>